<dbReference type="Gene3D" id="3.40.50.2300">
    <property type="match status" value="1"/>
</dbReference>
<dbReference type="SMART" id="SM00850">
    <property type="entry name" value="LytTR"/>
    <property type="match status" value="1"/>
</dbReference>
<dbReference type="InterPro" id="IPR007492">
    <property type="entry name" value="LytTR_DNA-bd_dom"/>
</dbReference>
<dbReference type="Pfam" id="PF04397">
    <property type="entry name" value="LytTR"/>
    <property type="match status" value="1"/>
</dbReference>
<feature type="modified residue" description="4-aspartylphosphate" evidence="1">
    <location>
        <position position="56"/>
    </location>
</feature>
<dbReference type="Proteomes" id="UP001221558">
    <property type="component" value="Chromosome"/>
</dbReference>
<dbReference type="PROSITE" id="PS50110">
    <property type="entry name" value="RESPONSE_REGULATORY"/>
    <property type="match status" value="1"/>
</dbReference>
<evidence type="ECO:0000259" key="2">
    <source>
        <dbReference type="PROSITE" id="PS50110"/>
    </source>
</evidence>
<sequence>MEMIKVYVLEDETNIMRHLLHMLDEIPYTQVVGHAEGIIKAAAEIPFIKPDVVLADIRLKDGNSFQLFEEIGTENFQIIFLTAYDEYAVDALNMGALGYLLKPVNEQSLRHVLEKPDHHRPQKLPYSKLVSLANDYYVSQGNPSNHRIALKGLEYIEIVSLDEILYCKSDKSYTTFFLKDKREVLVSKGLKQYETMLAQFGFIRCHQSYLVNFLYVKKYYREGFLEMCSKEMIPVSVRKKEEVLAYLENMA</sequence>
<accession>A0ABY7WNY1</accession>
<dbReference type="Pfam" id="PF00072">
    <property type="entry name" value="Response_reg"/>
    <property type="match status" value="1"/>
</dbReference>
<dbReference type="EMBL" id="CP117880">
    <property type="protein sequence ID" value="WDF70422.1"/>
    <property type="molecule type" value="Genomic_DNA"/>
</dbReference>
<dbReference type="SUPFAM" id="SSF52172">
    <property type="entry name" value="CheY-like"/>
    <property type="match status" value="1"/>
</dbReference>
<dbReference type="Gene3D" id="2.40.50.1020">
    <property type="entry name" value="LytTr DNA-binding domain"/>
    <property type="match status" value="1"/>
</dbReference>
<feature type="domain" description="Response regulatory" evidence="2">
    <location>
        <begin position="5"/>
        <end position="117"/>
    </location>
</feature>
<gene>
    <name evidence="4" type="ORF">PQ465_08605</name>
</gene>
<dbReference type="SMART" id="SM00448">
    <property type="entry name" value="REC"/>
    <property type="match status" value="1"/>
</dbReference>
<dbReference type="InterPro" id="IPR046947">
    <property type="entry name" value="LytR-like"/>
</dbReference>
<keyword evidence="5" id="KW-1185">Reference proteome</keyword>
<dbReference type="InterPro" id="IPR011006">
    <property type="entry name" value="CheY-like_superfamily"/>
</dbReference>
<name>A0ABY7WNY1_9SPHI</name>
<organism evidence="4 5">
    <name type="scientific">Sphingobacterium oryzagri</name>
    <dbReference type="NCBI Taxonomy" id="3025669"/>
    <lineage>
        <taxon>Bacteria</taxon>
        <taxon>Pseudomonadati</taxon>
        <taxon>Bacteroidota</taxon>
        <taxon>Sphingobacteriia</taxon>
        <taxon>Sphingobacteriales</taxon>
        <taxon>Sphingobacteriaceae</taxon>
        <taxon>Sphingobacterium</taxon>
    </lineage>
</organism>
<evidence type="ECO:0000259" key="3">
    <source>
        <dbReference type="PROSITE" id="PS50930"/>
    </source>
</evidence>
<evidence type="ECO:0000256" key="1">
    <source>
        <dbReference type="PROSITE-ProRule" id="PRU00169"/>
    </source>
</evidence>
<keyword evidence="4" id="KW-0238">DNA-binding</keyword>
<dbReference type="InterPro" id="IPR001789">
    <property type="entry name" value="Sig_transdc_resp-reg_receiver"/>
</dbReference>
<feature type="domain" description="HTH LytTR-type" evidence="3">
    <location>
        <begin position="148"/>
        <end position="249"/>
    </location>
</feature>
<keyword evidence="1" id="KW-0597">Phosphoprotein</keyword>
<protein>
    <submittedName>
        <fullName evidence="4">LytTR family DNA-binding domain-containing protein</fullName>
    </submittedName>
</protein>
<evidence type="ECO:0000313" key="5">
    <source>
        <dbReference type="Proteomes" id="UP001221558"/>
    </source>
</evidence>
<evidence type="ECO:0000313" key="4">
    <source>
        <dbReference type="EMBL" id="WDF70422.1"/>
    </source>
</evidence>
<dbReference type="GO" id="GO:0003677">
    <property type="term" value="F:DNA binding"/>
    <property type="evidence" value="ECO:0007669"/>
    <property type="project" value="UniProtKB-KW"/>
</dbReference>
<reference evidence="4 5" key="1">
    <citation type="submission" date="2023-02" db="EMBL/GenBank/DDBJ databases">
        <title>Genome sequence of Sphingobacterium sp. KACC 22765.</title>
        <authorList>
            <person name="Kim S."/>
            <person name="Heo J."/>
            <person name="Kwon S.-W."/>
        </authorList>
    </citation>
    <scope>NUCLEOTIDE SEQUENCE [LARGE SCALE GENOMIC DNA]</scope>
    <source>
        <strain evidence="4 5">KACC 22765</strain>
    </source>
</reference>
<dbReference type="PROSITE" id="PS50930">
    <property type="entry name" value="HTH_LYTTR"/>
    <property type="match status" value="1"/>
</dbReference>
<dbReference type="RefSeq" id="WP_274269131.1">
    <property type="nucleotide sequence ID" value="NZ_CP117880.1"/>
</dbReference>
<dbReference type="PANTHER" id="PTHR37299">
    <property type="entry name" value="TRANSCRIPTIONAL REGULATOR-RELATED"/>
    <property type="match status" value="1"/>
</dbReference>
<dbReference type="PANTHER" id="PTHR37299:SF1">
    <property type="entry name" value="STAGE 0 SPORULATION PROTEIN A HOMOLOG"/>
    <property type="match status" value="1"/>
</dbReference>
<proteinExistence type="predicted"/>